<name>A0A9P6C5A5_9AGAR</name>
<keyword evidence="2 6" id="KW-0645">Protease</keyword>
<accession>A0A9P6C5A5</accession>
<feature type="signal peptide" evidence="7">
    <location>
        <begin position="1"/>
        <end position="20"/>
    </location>
</feature>
<dbReference type="PROSITE" id="PS51767">
    <property type="entry name" value="PEPTIDASE_A1"/>
    <property type="match status" value="1"/>
</dbReference>
<dbReference type="Proteomes" id="UP000807342">
    <property type="component" value="Unassembled WGS sequence"/>
</dbReference>
<feature type="active site" evidence="5">
    <location>
        <position position="106"/>
    </location>
</feature>
<dbReference type="FunFam" id="2.40.70.10:FF:000115">
    <property type="entry name" value="Lysosomal aspartic protease"/>
    <property type="match status" value="1"/>
</dbReference>
<gene>
    <name evidence="9" type="ORF">P691DRAFT_667981</name>
</gene>
<dbReference type="PRINTS" id="PR00792">
    <property type="entry name" value="PEPSIN"/>
</dbReference>
<evidence type="ECO:0000256" key="7">
    <source>
        <dbReference type="SAM" id="SignalP"/>
    </source>
</evidence>
<reference evidence="9" key="1">
    <citation type="submission" date="2020-11" db="EMBL/GenBank/DDBJ databases">
        <authorList>
            <consortium name="DOE Joint Genome Institute"/>
            <person name="Ahrendt S."/>
            <person name="Riley R."/>
            <person name="Andreopoulos W."/>
            <person name="Labutti K."/>
            <person name="Pangilinan J."/>
            <person name="Ruiz-Duenas F.J."/>
            <person name="Barrasa J.M."/>
            <person name="Sanchez-Garcia M."/>
            <person name="Camarero S."/>
            <person name="Miyauchi S."/>
            <person name="Serrano A."/>
            <person name="Linde D."/>
            <person name="Babiker R."/>
            <person name="Drula E."/>
            <person name="Ayuso-Fernandez I."/>
            <person name="Pacheco R."/>
            <person name="Padilla G."/>
            <person name="Ferreira P."/>
            <person name="Barriuso J."/>
            <person name="Kellner H."/>
            <person name="Castanera R."/>
            <person name="Alfaro M."/>
            <person name="Ramirez L."/>
            <person name="Pisabarro A.G."/>
            <person name="Kuo A."/>
            <person name="Tritt A."/>
            <person name="Lipzen A."/>
            <person name="He G."/>
            <person name="Yan M."/>
            <person name="Ng V."/>
            <person name="Cullen D."/>
            <person name="Martin F."/>
            <person name="Rosso M.-N."/>
            <person name="Henrissat B."/>
            <person name="Hibbett D."/>
            <person name="Martinez A.T."/>
            <person name="Grigoriev I.V."/>
        </authorList>
    </citation>
    <scope>NUCLEOTIDE SEQUENCE</scope>
    <source>
        <strain evidence="9">MF-IS2</strain>
    </source>
</reference>
<evidence type="ECO:0000256" key="4">
    <source>
        <dbReference type="ARBA" id="ARBA00022801"/>
    </source>
</evidence>
<evidence type="ECO:0000256" key="2">
    <source>
        <dbReference type="ARBA" id="ARBA00022670"/>
    </source>
</evidence>
<feature type="active site" evidence="5">
    <location>
        <position position="303"/>
    </location>
</feature>
<dbReference type="Gene3D" id="2.40.70.10">
    <property type="entry name" value="Acid Proteases"/>
    <property type="match status" value="2"/>
</dbReference>
<keyword evidence="3 6" id="KW-0064">Aspartyl protease</keyword>
<dbReference type="PANTHER" id="PTHR47966">
    <property type="entry name" value="BETA-SITE APP-CLEAVING ENZYME, ISOFORM A-RELATED"/>
    <property type="match status" value="1"/>
</dbReference>
<proteinExistence type="inferred from homology"/>
<dbReference type="PROSITE" id="PS00141">
    <property type="entry name" value="ASP_PROTEASE"/>
    <property type="match status" value="1"/>
</dbReference>
<keyword evidence="10" id="KW-1185">Reference proteome</keyword>
<dbReference type="InterPro" id="IPR033121">
    <property type="entry name" value="PEPTIDASE_A1"/>
</dbReference>
<evidence type="ECO:0000256" key="5">
    <source>
        <dbReference type="PIRSR" id="PIRSR601461-1"/>
    </source>
</evidence>
<keyword evidence="7" id="KW-0732">Signal</keyword>
<dbReference type="SUPFAM" id="SSF50630">
    <property type="entry name" value="Acid proteases"/>
    <property type="match status" value="1"/>
</dbReference>
<evidence type="ECO:0000256" key="3">
    <source>
        <dbReference type="ARBA" id="ARBA00022750"/>
    </source>
</evidence>
<dbReference type="InterPro" id="IPR034164">
    <property type="entry name" value="Pepsin-like_dom"/>
</dbReference>
<dbReference type="PANTHER" id="PTHR47966:SF6">
    <property type="entry name" value="PEPTIDASE A1 DOMAIN-CONTAINING PROTEIN"/>
    <property type="match status" value="1"/>
</dbReference>
<comment type="caution">
    <text evidence="9">The sequence shown here is derived from an EMBL/GenBank/DDBJ whole genome shotgun (WGS) entry which is preliminary data.</text>
</comment>
<dbReference type="InterPro" id="IPR021109">
    <property type="entry name" value="Peptidase_aspartic_dom_sf"/>
</dbReference>
<evidence type="ECO:0000256" key="6">
    <source>
        <dbReference type="RuleBase" id="RU000454"/>
    </source>
</evidence>
<dbReference type="OrthoDB" id="771136at2759"/>
<dbReference type="Pfam" id="PF00026">
    <property type="entry name" value="Asp"/>
    <property type="match status" value="1"/>
</dbReference>
<dbReference type="GO" id="GO:0004190">
    <property type="term" value="F:aspartic-type endopeptidase activity"/>
    <property type="evidence" value="ECO:0007669"/>
    <property type="project" value="UniProtKB-KW"/>
</dbReference>
<organism evidence="9 10">
    <name type="scientific">Macrolepiota fuliginosa MF-IS2</name>
    <dbReference type="NCBI Taxonomy" id="1400762"/>
    <lineage>
        <taxon>Eukaryota</taxon>
        <taxon>Fungi</taxon>
        <taxon>Dikarya</taxon>
        <taxon>Basidiomycota</taxon>
        <taxon>Agaricomycotina</taxon>
        <taxon>Agaricomycetes</taxon>
        <taxon>Agaricomycetidae</taxon>
        <taxon>Agaricales</taxon>
        <taxon>Agaricineae</taxon>
        <taxon>Agaricaceae</taxon>
        <taxon>Macrolepiota</taxon>
    </lineage>
</organism>
<dbReference type="InterPro" id="IPR001969">
    <property type="entry name" value="Aspartic_peptidase_AS"/>
</dbReference>
<sequence length="476" mass="48687">MIPLPFTAFLLLLPVLPTSADPIHISLARRAAGPRNLTDYAAIADSIRAKWGYSTSPLTTTRRGVHGVIKRASAAGLSIINEKQDASYLGTVSIGTPPQSFNVVLDTGSSDLWVADSTCIGCPSGTPLYDATKSSSNKAASSSSSAQTTIKYGSGEVSGTIGSEAVSMGGFNIQNQVFLQVDKVTQDLVDNTLSGIMGLAFDTIASTQSTPFWQALSDGGQLTNKEMAFWLNRLKDDQGATDAAFGGVFTLGGTNSSLFSGDIDFVNMPGTQRSFWLLTTTAVTVQGKNIQVSGGPQSLAAIDTGTTLVGGPSADVSNIWAAVPGSQEIGAQMPGFWAFPCNTNIQVSMAFGGKSWPINPTDMNLGAIDRTGQLCVGGIFDLSLGSNIEAGSGNPSWVVGDTFLKNVYSVFRADPPSIGFAQLSGAAGGSGTAPASPTSSLSLTNTLSSFSTAVPSISAGAGASGLPAGSGQAASM</sequence>
<evidence type="ECO:0000256" key="1">
    <source>
        <dbReference type="ARBA" id="ARBA00007447"/>
    </source>
</evidence>
<dbReference type="AlphaFoldDB" id="A0A9P6C5A5"/>
<dbReference type="GO" id="GO:0006508">
    <property type="term" value="P:proteolysis"/>
    <property type="evidence" value="ECO:0007669"/>
    <property type="project" value="UniProtKB-KW"/>
</dbReference>
<dbReference type="InterPro" id="IPR001461">
    <property type="entry name" value="Aspartic_peptidase_A1"/>
</dbReference>
<comment type="similarity">
    <text evidence="1 6">Belongs to the peptidase A1 family.</text>
</comment>
<evidence type="ECO:0000313" key="10">
    <source>
        <dbReference type="Proteomes" id="UP000807342"/>
    </source>
</evidence>
<evidence type="ECO:0000259" key="8">
    <source>
        <dbReference type="PROSITE" id="PS51767"/>
    </source>
</evidence>
<feature type="chain" id="PRO_5040219640" evidence="7">
    <location>
        <begin position="21"/>
        <end position="476"/>
    </location>
</feature>
<protein>
    <submittedName>
        <fullName evidence="9">Acid protease</fullName>
    </submittedName>
</protein>
<feature type="domain" description="Peptidase A1" evidence="8">
    <location>
        <begin position="88"/>
        <end position="421"/>
    </location>
</feature>
<dbReference type="CDD" id="cd05471">
    <property type="entry name" value="pepsin_like"/>
    <property type="match status" value="1"/>
</dbReference>
<evidence type="ECO:0000313" key="9">
    <source>
        <dbReference type="EMBL" id="KAF9449184.1"/>
    </source>
</evidence>
<dbReference type="EMBL" id="MU151138">
    <property type="protein sequence ID" value="KAF9449184.1"/>
    <property type="molecule type" value="Genomic_DNA"/>
</dbReference>
<keyword evidence="4 6" id="KW-0378">Hydrolase</keyword>